<name>A0A4Y2U9J6_ARAVE</name>
<comment type="caution">
    <text evidence="1">The sequence shown here is derived from an EMBL/GenBank/DDBJ whole genome shotgun (WGS) entry which is preliminary data.</text>
</comment>
<dbReference type="EMBL" id="BGPR01034102">
    <property type="protein sequence ID" value="GBO08316.1"/>
    <property type="molecule type" value="Genomic_DNA"/>
</dbReference>
<proteinExistence type="predicted"/>
<reference evidence="1 2" key="1">
    <citation type="journal article" date="2019" name="Sci. Rep.">
        <title>Orb-weaving spider Araneus ventricosus genome elucidates the spidroin gene catalogue.</title>
        <authorList>
            <person name="Kono N."/>
            <person name="Nakamura H."/>
            <person name="Ohtoshi R."/>
            <person name="Moran D.A.P."/>
            <person name="Shinohara A."/>
            <person name="Yoshida Y."/>
            <person name="Fujiwara M."/>
            <person name="Mori M."/>
            <person name="Tomita M."/>
            <person name="Arakawa K."/>
        </authorList>
    </citation>
    <scope>NUCLEOTIDE SEQUENCE [LARGE SCALE GENOMIC DNA]</scope>
</reference>
<dbReference type="Proteomes" id="UP000499080">
    <property type="component" value="Unassembled WGS sequence"/>
</dbReference>
<evidence type="ECO:0000313" key="1">
    <source>
        <dbReference type="EMBL" id="GBO08316.1"/>
    </source>
</evidence>
<gene>
    <name evidence="1" type="ORF">AVEN_18008_1</name>
</gene>
<accession>A0A4Y2U9J6</accession>
<sequence>MPGISHKRLSSTNIRTTTFSTESIQNVRQAFYRHFQACITVGFENILKRDCEETVANDALRRRLMILFKPTSCVCSSKGPSQKKGIWSMFSSEKNVEYLKKTMFQIPSDFQDFSAVKA</sequence>
<evidence type="ECO:0000313" key="2">
    <source>
        <dbReference type="Proteomes" id="UP000499080"/>
    </source>
</evidence>
<organism evidence="1 2">
    <name type="scientific">Araneus ventricosus</name>
    <name type="common">Orbweaver spider</name>
    <name type="synonym">Epeira ventricosa</name>
    <dbReference type="NCBI Taxonomy" id="182803"/>
    <lineage>
        <taxon>Eukaryota</taxon>
        <taxon>Metazoa</taxon>
        <taxon>Ecdysozoa</taxon>
        <taxon>Arthropoda</taxon>
        <taxon>Chelicerata</taxon>
        <taxon>Arachnida</taxon>
        <taxon>Araneae</taxon>
        <taxon>Araneomorphae</taxon>
        <taxon>Entelegynae</taxon>
        <taxon>Araneoidea</taxon>
        <taxon>Araneidae</taxon>
        <taxon>Araneus</taxon>
    </lineage>
</organism>
<dbReference type="AlphaFoldDB" id="A0A4Y2U9J6"/>
<keyword evidence="2" id="KW-1185">Reference proteome</keyword>
<protein>
    <submittedName>
        <fullName evidence="1">Uncharacterized protein</fullName>
    </submittedName>
</protein>